<dbReference type="EMBL" id="CAMXCT020000180">
    <property type="protein sequence ID" value="CAL1128475.1"/>
    <property type="molecule type" value="Genomic_DNA"/>
</dbReference>
<evidence type="ECO:0000256" key="4">
    <source>
        <dbReference type="ARBA" id="ARBA00022603"/>
    </source>
</evidence>
<evidence type="ECO:0000256" key="6">
    <source>
        <dbReference type="ARBA" id="ARBA00023128"/>
    </source>
</evidence>
<keyword evidence="8" id="KW-0732">Signal</keyword>
<proteinExistence type="inferred from homology"/>
<accession>A0A9P1BLY6</accession>
<dbReference type="Proteomes" id="UP001152797">
    <property type="component" value="Unassembled WGS sequence"/>
</dbReference>
<dbReference type="Gene3D" id="3.40.50.12710">
    <property type="match status" value="2"/>
</dbReference>
<feature type="signal peptide" evidence="8">
    <location>
        <begin position="1"/>
        <end position="25"/>
    </location>
</feature>
<sequence length="787" mass="88325">MVVPSCWNHATAKAILFKSFTLVAAWNSAATQDNFYTFQEFYTDAQYGADFGYYSTGRILHQPSAQDPSGSTYFNSYTTQPMSLSPFFGQLVCDRIVSMWNAMGRPQPFFIIEFGGGTGVLARDILHHARNEHAQFFSSLQKYVIGERSPALQAAQRKTAAEFVPSKLRISDADARTASGLRQQLLEEADGILYSVVLSNELLDEFDPVRLRLSWHAGNPPDVERCKLCSAYREAHVLHRIDEKALYALLGEDDTNSKSLLESIRWEGKSLPCGLLDTQLLQRQVVERLSAYLTEKEMKRCSPMQLCCTALLLAVDSLMQDDHSSIQMGKLAASNQILQRYRQQLARTNGTVLLSKHRYRQLRRIALEEGLDTEQALLLGGPELPGRIYSDEVYFALSPARCQELESWRHRHAERLALAARVRSAVAHVYDLRHAAHRRGEGTLQLKVLVQPGHAQFVREASELVDEGFMISIDYGADADALVWHALVRPNHEGIHIMDARQATSQCAGSYLACPGLQDITMTVDFTEAAGAGRVAGWKTAAYAPIFHLEFAYDQWLPRPVASLLERAGGPRTVGLHAWYRHSNEDAWSSFKVLVLHRGSLGSNWTLGAPDLSWTLQAPPRFAEAPFPCWKTDMTKPAMAALISHKARSTAPEALEKSFREWLGDLRVLQEAVDQQYSWQRQSYRDLHLAQILTDLFLFFARGQVLSDQGVKDCVMPAAHVGRAWLEEVRMLATSRRLPEMHGDVMFNRVFGALAQYVHGNATNPKAEPYECIVPAMIHSFCRQAVA</sequence>
<protein>
    <recommendedName>
        <fullName evidence="3">type II protein arginine methyltransferase</fullName>
        <ecNumber evidence="3">2.1.1.320</ecNumber>
    </recommendedName>
</protein>
<dbReference type="InterPro" id="IPR003788">
    <property type="entry name" value="NDUFAF7"/>
</dbReference>
<feature type="chain" id="PRO_5043269573" description="type II protein arginine methyltransferase" evidence="8">
    <location>
        <begin position="26"/>
        <end position="787"/>
    </location>
</feature>
<dbReference type="AlphaFoldDB" id="A0A9P1BLY6"/>
<dbReference type="InterPro" id="IPR029063">
    <property type="entry name" value="SAM-dependent_MTases_sf"/>
</dbReference>
<comment type="catalytic activity">
    <reaction evidence="7">
        <text>L-arginyl-[protein] + 2 S-adenosyl-L-methionine = N(omega),N(omega)'-dimethyl-L-arginyl-[protein] + 2 S-adenosyl-L-homocysteine + 2 H(+)</text>
        <dbReference type="Rhea" id="RHEA:48108"/>
        <dbReference type="Rhea" id="RHEA-COMP:10532"/>
        <dbReference type="Rhea" id="RHEA-COMP:11992"/>
        <dbReference type="ChEBI" id="CHEBI:15378"/>
        <dbReference type="ChEBI" id="CHEBI:29965"/>
        <dbReference type="ChEBI" id="CHEBI:57856"/>
        <dbReference type="ChEBI" id="CHEBI:59789"/>
        <dbReference type="ChEBI" id="CHEBI:88221"/>
        <dbReference type="EC" id="2.1.1.320"/>
    </reaction>
</comment>
<comment type="similarity">
    <text evidence="2">Belongs to the NDUFAF7 family.</text>
</comment>
<evidence type="ECO:0000313" key="11">
    <source>
        <dbReference type="Proteomes" id="UP001152797"/>
    </source>
</evidence>
<dbReference type="PANTHER" id="PTHR12049">
    <property type="entry name" value="PROTEIN ARGININE METHYLTRANSFERASE NDUFAF7, MITOCHONDRIAL"/>
    <property type="match status" value="1"/>
</dbReference>
<dbReference type="PANTHER" id="PTHR12049:SF7">
    <property type="entry name" value="PROTEIN ARGININE METHYLTRANSFERASE NDUFAF7, MITOCHONDRIAL"/>
    <property type="match status" value="1"/>
</dbReference>
<dbReference type="GO" id="GO:0032259">
    <property type="term" value="P:methylation"/>
    <property type="evidence" value="ECO:0007669"/>
    <property type="project" value="UniProtKB-KW"/>
</dbReference>
<dbReference type="GO" id="GO:0035243">
    <property type="term" value="F:protein-arginine omega-N symmetric methyltransferase activity"/>
    <property type="evidence" value="ECO:0007669"/>
    <property type="project" value="UniProtKB-EC"/>
</dbReference>
<dbReference type="InterPro" id="IPR038375">
    <property type="entry name" value="NDUFAF7_sf"/>
</dbReference>
<organism evidence="9">
    <name type="scientific">Cladocopium goreaui</name>
    <dbReference type="NCBI Taxonomy" id="2562237"/>
    <lineage>
        <taxon>Eukaryota</taxon>
        <taxon>Sar</taxon>
        <taxon>Alveolata</taxon>
        <taxon>Dinophyceae</taxon>
        <taxon>Suessiales</taxon>
        <taxon>Symbiodiniaceae</taxon>
        <taxon>Cladocopium</taxon>
    </lineage>
</organism>
<keyword evidence="6" id="KW-0496">Mitochondrion</keyword>
<comment type="subcellular location">
    <subcellularLocation>
        <location evidence="1">Mitochondrion</location>
    </subcellularLocation>
</comment>
<evidence type="ECO:0000313" key="10">
    <source>
        <dbReference type="EMBL" id="CAL4762412.1"/>
    </source>
</evidence>
<dbReference type="OrthoDB" id="438553at2759"/>
<dbReference type="EMBL" id="CAMXCT030000180">
    <property type="protein sequence ID" value="CAL4762412.1"/>
    <property type="molecule type" value="Genomic_DNA"/>
</dbReference>
<reference evidence="9" key="1">
    <citation type="submission" date="2022-10" db="EMBL/GenBank/DDBJ databases">
        <authorList>
            <person name="Chen Y."/>
            <person name="Dougan E. K."/>
            <person name="Chan C."/>
            <person name="Rhodes N."/>
            <person name="Thang M."/>
        </authorList>
    </citation>
    <scope>NUCLEOTIDE SEQUENCE</scope>
</reference>
<keyword evidence="11" id="KW-1185">Reference proteome</keyword>
<comment type="caution">
    <text evidence="9">The sequence shown here is derived from an EMBL/GenBank/DDBJ whole genome shotgun (WGS) entry which is preliminary data.</text>
</comment>
<reference evidence="10 11" key="2">
    <citation type="submission" date="2024-05" db="EMBL/GenBank/DDBJ databases">
        <authorList>
            <person name="Chen Y."/>
            <person name="Shah S."/>
            <person name="Dougan E. K."/>
            <person name="Thang M."/>
            <person name="Chan C."/>
        </authorList>
    </citation>
    <scope>NUCLEOTIDE SEQUENCE [LARGE SCALE GENOMIC DNA]</scope>
</reference>
<dbReference type="GO" id="GO:0005739">
    <property type="term" value="C:mitochondrion"/>
    <property type="evidence" value="ECO:0007669"/>
    <property type="project" value="UniProtKB-SubCell"/>
</dbReference>
<evidence type="ECO:0000256" key="2">
    <source>
        <dbReference type="ARBA" id="ARBA00005891"/>
    </source>
</evidence>
<dbReference type="SUPFAM" id="SSF53335">
    <property type="entry name" value="S-adenosyl-L-methionine-dependent methyltransferases"/>
    <property type="match status" value="2"/>
</dbReference>
<evidence type="ECO:0000256" key="5">
    <source>
        <dbReference type="ARBA" id="ARBA00022679"/>
    </source>
</evidence>
<evidence type="ECO:0000313" key="9">
    <source>
        <dbReference type="EMBL" id="CAI3975100.1"/>
    </source>
</evidence>
<evidence type="ECO:0000256" key="3">
    <source>
        <dbReference type="ARBA" id="ARBA00011935"/>
    </source>
</evidence>
<dbReference type="EC" id="2.1.1.320" evidence="3"/>
<name>A0A9P1BLY6_9DINO</name>
<evidence type="ECO:0000256" key="1">
    <source>
        <dbReference type="ARBA" id="ARBA00004173"/>
    </source>
</evidence>
<keyword evidence="4 10" id="KW-0489">Methyltransferase</keyword>
<gene>
    <name evidence="9" type="ORF">C1SCF055_LOCUS3460</name>
</gene>
<evidence type="ECO:0000256" key="8">
    <source>
        <dbReference type="SAM" id="SignalP"/>
    </source>
</evidence>
<dbReference type="EMBL" id="CAMXCT010000180">
    <property type="protein sequence ID" value="CAI3975100.1"/>
    <property type="molecule type" value="Genomic_DNA"/>
</dbReference>
<evidence type="ECO:0000256" key="7">
    <source>
        <dbReference type="ARBA" id="ARBA00048612"/>
    </source>
</evidence>
<keyword evidence="5" id="KW-0808">Transferase</keyword>
<dbReference type="Pfam" id="PF02636">
    <property type="entry name" value="Methyltransf_28"/>
    <property type="match status" value="2"/>
</dbReference>